<dbReference type="EMBL" id="JACGCI010000001">
    <property type="protein sequence ID" value="KAF6766672.1"/>
    <property type="molecule type" value="Genomic_DNA"/>
</dbReference>
<feature type="region of interest" description="Disordered" evidence="9">
    <location>
        <begin position="770"/>
        <end position="791"/>
    </location>
</feature>
<dbReference type="GO" id="GO:0003723">
    <property type="term" value="F:RNA binding"/>
    <property type="evidence" value="ECO:0007669"/>
    <property type="project" value="InterPro"/>
</dbReference>
<dbReference type="SMART" id="SM00320">
    <property type="entry name" value="WD40"/>
    <property type="match status" value="6"/>
</dbReference>
<feature type="compositionally biased region" description="Polar residues" evidence="9">
    <location>
        <begin position="778"/>
        <end position="789"/>
    </location>
</feature>
<dbReference type="InterPro" id="IPR036322">
    <property type="entry name" value="WD40_repeat_dom_sf"/>
</dbReference>
<dbReference type="PROSITE" id="PS50294">
    <property type="entry name" value="WD_REPEATS_REGION"/>
    <property type="match status" value="1"/>
</dbReference>
<dbReference type="Pfam" id="PF23769">
    <property type="entry name" value="Beta-prop_WDR75_2nd"/>
    <property type="match status" value="1"/>
</dbReference>
<keyword evidence="5" id="KW-0677">Repeat</keyword>
<accession>A0A8H6IL55</accession>
<keyword evidence="4 8" id="KW-0853">WD repeat</keyword>
<dbReference type="Gene3D" id="2.130.10.10">
    <property type="entry name" value="YVTN repeat-like/Quinoprotein amine dehydrogenase"/>
    <property type="match status" value="3"/>
</dbReference>
<evidence type="ECO:0000256" key="2">
    <source>
        <dbReference type="ARBA" id="ARBA00022517"/>
    </source>
</evidence>
<dbReference type="InterPro" id="IPR057644">
    <property type="entry name" value="Beta-prop_WDR75_2nd"/>
</dbReference>
<evidence type="ECO:0000256" key="8">
    <source>
        <dbReference type="PROSITE-ProRule" id="PRU00221"/>
    </source>
</evidence>
<evidence type="ECO:0000313" key="11">
    <source>
        <dbReference type="EMBL" id="KAF6766672.1"/>
    </source>
</evidence>
<dbReference type="SUPFAM" id="SSF50978">
    <property type="entry name" value="WD40 repeat-like"/>
    <property type="match status" value="1"/>
</dbReference>
<dbReference type="Pfam" id="PF23869">
    <property type="entry name" value="Beta-prop_WDR75_1st"/>
    <property type="match status" value="1"/>
</dbReference>
<name>A0A8H6IL55_9AGAR</name>
<dbReference type="GO" id="GO:0032040">
    <property type="term" value="C:small-subunit processome"/>
    <property type="evidence" value="ECO:0007669"/>
    <property type="project" value="InterPro"/>
</dbReference>
<organism evidence="11 12">
    <name type="scientific">Ephemerocybe angulata</name>
    <dbReference type="NCBI Taxonomy" id="980116"/>
    <lineage>
        <taxon>Eukaryota</taxon>
        <taxon>Fungi</taxon>
        <taxon>Dikarya</taxon>
        <taxon>Basidiomycota</taxon>
        <taxon>Agaricomycotina</taxon>
        <taxon>Agaricomycetes</taxon>
        <taxon>Agaricomycetidae</taxon>
        <taxon>Agaricales</taxon>
        <taxon>Agaricineae</taxon>
        <taxon>Psathyrellaceae</taxon>
        <taxon>Ephemerocybe</taxon>
    </lineage>
</organism>
<evidence type="ECO:0000259" key="10">
    <source>
        <dbReference type="Pfam" id="PF23769"/>
    </source>
</evidence>
<evidence type="ECO:0000256" key="5">
    <source>
        <dbReference type="ARBA" id="ARBA00022737"/>
    </source>
</evidence>
<dbReference type="InterPro" id="IPR001680">
    <property type="entry name" value="WD40_rpt"/>
</dbReference>
<keyword evidence="6" id="KW-0804">Transcription</keyword>
<dbReference type="GO" id="GO:0006364">
    <property type="term" value="P:rRNA processing"/>
    <property type="evidence" value="ECO:0007669"/>
    <property type="project" value="UniProtKB-KW"/>
</dbReference>
<evidence type="ECO:0000256" key="1">
    <source>
        <dbReference type="ARBA" id="ARBA00004604"/>
    </source>
</evidence>
<dbReference type="GO" id="GO:2000234">
    <property type="term" value="P:positive regulation of rRNA processing"/>
    <property type="evidence" value="ECO:0007669"/>
    <property type="project" value="TreeGrafter"/>
</dbReference>
<proteinExistence type="predicted"/>
<evidence type="ECO:0000313" key="12">
    <source>
        <dbReference type="Proteomes" id="UP000521943"/>
    </source>
</evidence>
<dbReference type="SUPFAM" id="SSF50998">
    <property type="entry name" value="Quinoprotein alcohol dehydrogenase-like"/>
    <property type="match status" value="1"/>
</dbReference>
<comment type="caution">
    <text evidence="11">The sequence shown here is derived from an EMBL/GenBank/DDBJ whole genome shotgun (WGS) entry which is preliminary data.</text>
</comment>
<evidence type="ECO:0000256" key="4">
    <source>
        <dbReference type="ARBA" id="ARBA00022574"/>
    </source>
</evidence>
<dbReference type="GO" id="GO:0045943">
    <property type="term" value="P:positive regulation of transcription by RNA polymerase I"/>
    <property type="evidence" value="ECO:0007669"/>
    <property type="project" value="InterPro"/>
</dbReference>
<comment type="subcellular location">
    <subcellularLocation>
        <location evidence="1">Nucleus</location>
        <location evidence="1">Nucleolus</location>
    </subcellularLocation>
</comment>
<dbReference type="InterPro" id="IPR053826">
    <property type="entry name" value="WDR75"/>
</dbReference>
<dbReference type="OrthoDB" id="4096at2759"/>
<dbReference type="PROSITE" id="PS50082">
    <property type="entry name" value="WD_REPEATS_2"/>
    <property type="match status" value="1"/>
</dbReference>
<keyword evidence="7" id="KW-0539">Nucleus</keyword>
<feature type="region of interest" description="Disordered" evidence="9">
    <location>
        <begin position="1"/>
        <end position="36"/>
    </location>
</feature>
<evidence type="ECO:0000256" key="6">
    <source>
        <dbReference type="ARBA" id="ARBA00023163"/>
    </source>
</evidence>
<feature type="domain" description="WD repeat-containing protein 75 second beta-propeller" evidence="10">
    <location>
        <begin position="412"/>
        <end position="673"/>
    </location>
</feature>
<dbReference type="PANTHER" id="PTHR44215:SF1">
    <property type="entry name" value="WD REPEAT-CONTAINING PROTEIN 75"/>
    <property type="match status" value="1"/>
</dbReference>
<keyword evidence="2" id="KW-0690">Ribosome biogenesis</keyword>
<evidence type="ECO:0000256" key="3">
    <source>
        <dbReference type="ARBA" id="ARBA00022552"/>
    </source>
</evidence>
<keyword evidence="12" id="KW-1185">Reference proteome</keyword>
<sequence>MAVHPNVLSPQGRMPVKQKKHAAVPNKGKGKENVPVTPWKEHNAWVEESQETPWEWKYLNDFSSSKVPPLFSKDGSYFFSLAGVSIKIFSVASGQVVSELILPSGEKASTQSSRFTAAIINPHNFFQLITSTLDGRLLIWDFLNATLLRQIDIGQPLHFLCVHEKFKDSVVAAASLVNKKAGGDTDAVVLRISLKTTATGKSNEVRAIGKTRFPSGLAFSFDGSWIVTSAGHTVYVAKSSALDAGFVKYVSPERLTCLAMHPSEDYFATGDEKGNVRIWYCLNSKAAGSKGVEQRSQTTSLHWHAHAVSALAFTPNGAYLLSGGEEAVLVIWQIHSGKKEFVPRVGSAISTISICNGPSSEEYLLGLNDGTFSFVSSSTFRLTRSFSQIKIDSDIVDAESSSSKPAALPLAFHPKSASIILPSSHPQSLQIYSPASSTLLSELEVSPSNRVSKRDDKPVEHSHVKHVALSSCGAWMATLDARNGEAGYPPEIFLKVWEWNEKLAEWTLHSRIDQPHGTSQVVSVSFSPQSAVNPLYLSSCSENGSLKIWRLKSKPRASVWSPHASLDFPTSHLRSLNWSSDGTIFSLTFESRVVLYDSSSVTILNTISCSSIKNAVSSHFIGSRYLLIAGKTSLLLWDLILQTSSWMHSSELAISYIVPHPAADTFAVFHEDASKDKPSTTVQVFGVGSACAQMTQTIPLILRTTVWFGSATADGRRTYNLVALTDNSKVVVLGNDPDVSQSKPSSMSLGFASQKPSLFQDIFGPPLEAGPSVIAEPSYQSGSRASDNSDAFPHPAYLTPSLSSMFTPIVKGFLRVREEPSGKAVQKEKDEDSDEEMEDDPTGVFPSSKTSTTQLAFPADQLIQLFKKQSASPHRTPARTNGVAKLTNGVHTQPGSANRKESSRTKKSSV</sequence>
<dbReference type="PANTHER" id="PTHR44215">
    <property type="entry name" value="WD REPEAT-CONTAINING PROTEIN 75"/>
    <property type="match status" value="1"/>
</dbReference>
<evidence type="ECO:0000256" key="7">
    <source>
        <dbReference type="ARBA" id="ARBA00023242"/>
    </source>
</evidence>
<dbReference type="AlphaFoldDB" id="A0A8H6IL55"/>
<dbReference type="Proteomes" id="UP000521943">
    <property type="component" value="Unassembled WGS sequence"/>
</dbReference>
<evidence type="ECO:0000256" key="9">
    <source>
        <dbReference type="SAM" id="MobiDB-lite"/>
    </source>
</evidence>
<protein>
    <submittedName>
        <fullName evidence="11">WD40-repeat-containing domain protein</fullName>
    </submittedName>
</protein>
<dbReference type="InterPro" id="IPR015943">
    <property type="entry name" value="WD40/YVTN_repeat-like_dom_sf"/>
</dbReference>
<dbReference type="InterPro" id="IPR011047">
    <property type="entry name" value="Quinoprotein_ADH-like_sf"/>
</dbReference>
<feature type="compositionally biased region" description="Acidic residues" evidence="9">
    <location>
        <begin position="831"/>
        <end position="841"/>
    </location>
</feature>
<feature type="compositionally biased region" description="Basic and acidic residues" evidence="9">
    <location>
        <begin position="819"/>
        <end position="830"/>
    </location>
</feature>
<feature type="region of interest" description="Disordered" evidence="9">
    <location>
        <begin position="869"/>
        <end position="910"/>
    </location>
</feature>
<gene>
    <name evidence="11" type="ORF">DFP72DRAFT_27681</name>
</gene>
<reference evidence="11 12" key="1">
    <citation type="submission" date="2020-07" db="EMBL/GenBank/DDBJ databases">
        <title>Comparative genomics of pyrophilous fungi reveals a link between fire events and developmental genes.</title>
        <authorList>
            <consortium name="DOE Joint Genome Institute"/>
            <person name="Steindorff A.S."/>
            <person name="Carver A."/>
            <person name="Calhoun S."/>
            <person name="Stillman K."/>
            <person name="Liu H."/>
            <person name="Lipzen A."/>
            <person name="Pangilinan J."/>
            <person name="Labutti K."/>
            <person name="Bruns T.D."/>
            <person name="Grigoriev I.V."/>
        </authorList>
    </citation>
    <scope>NUCLEOTIDE SEQUENCE [LARGE SCALE GENOMIC DNA]</scope>
    <source>
        <strain evidence="11 12">CBS 144469</strain>
    </source>
</reference>
<feature type="region of interest" description="Disordered" evidence="9">
    <location>
        <begin position="819"/>
        <end position="850"/>
    </location>
</feature>
<keyword evidence="3" id="KW-0698">rRNA processing</keyword>
<feature type="repeat" description="WD" evidence="8">
    <location>
        <begin position="301"/>
        <end position="342"/>
    </location>
</feature>